<comment type="caution">
    <text evidence="8">The sequence shown here is derived from an EMBL/GenBank/DDBJ whole genome shotgun (WGS) entry which is preliminary data.</text>
</comment>
<dbReference type="PANTHER" id="PTHR10527">
    <property type="entry name" value="IMPORTIN BETA"/>
    <property type="match status" value="1"/>
</dbReference>
<comment type="subcellular location">
    <subcellularLocation>
        <location evidence="1">Cytoplasm</location>
    </subcellularLocation>
</comment>
<dbReference type="EMBL" id="CAUJNA010003758">
    <property type="protein sequence ID" value="CAJ1409208.1"/>
    <property type="molecule type" value="Genomic_DNA"/>
</dbReference>
<keyword evidence="2" id="KW-0813">Transport</keyword>
<dbReference type="InterPro" id="IPR016024">
    <property type="entry name" value="ARM-type_fold"/>
</dbReference>
<dbReference type="Gene3D" id="1.25.10.10">
    <property type="entry name" value="Leucine-rich Repeat Variant"/>
    <property type="match status" value="1"/>
</dbReference>
<reference evidence="8" key="1">
    <citation type="submission" date="2023-08" db="EMBL/GenBank/DDBJ databases">
        <authorList>
            <person name="Chen Y."/>
            <person name="Shah S."/>
            <person name="Dougan E. K."/>
            <person name="Thang M."/>
            <person name="Chan C."/>
        </authorList>
    </citation>
    <scope>NUCLEOTIDE SEQUENCE</scope>
</reference>
<organism evidence="8 9">
    <name type="scientific">Effrenium voratum</name>
    <dbReference type="NCBI Taxonomy" id="2562239"/>
    <lineage>
        <taxon>Eukaryota</taxon>
        <taxon>Sar</taxon>
        <taxon>Alveolata</taxon>
        <taxon>Dinophyceae</taxon>
        <taxon>Suessiales</taxon>
        <taxon>Symbiodiniaceae</taxon>
        <taxon>Effrenium</taxon>
    </lineage>
</organism>
<keyword evidence="5" id="KW-0653">Protein transport</keyword>
<sequence length="1013" mass="109401">MASEADVEAFIALLAQLRSADNTARSDAEKRYADACSADPRGVFACLTGCILNQEEVVRLQAATLLRRAVLGHAGSEAAMAVRPRLLKALADEPSSKVRGVLVAVVAVLAQEPWPELVLAAYALTTQNAEAGICLLTELMSDHAEEILSRAELVEILTNGLSAKELAAQTICLVSEMIQALGSEKLQALQQALPKLEEAVKSLVLGGMDRLPQALQALISCLEIQPTFFRPRSAAWIDLMLELACAETAETSCQLLAFEWVTTLATAKAGVVEDVPQLPERAMSVAFTFLKDLESEDLHKEGEAKVDFLLRKLGFKLAGPALGSLLPRHAASQCWKERVAAAVGVRAAGEHADDDAADKMTQLLLQLLDDPHAQVRQAAFFALGQLCHDRDFSYNERWCDQIMPVLVRGCGDPVDAVAAKAISALEAHLHELPESEASRFSDKLGPVLISKLQSSCPEVVVASLEAIGAWAIAVEDFDSYYDALTPLLLKALAAPAFREKVFECISLAGLSVSKQKFQPAAAAALHAMLPLGVRELSDCSRDAVGRICKALGPDFAPFLPGLMPSLLEGLTLEGAVIADDQATNDDDLVLHWGDSTLKVRTGLLTEAVALIKLLEVFVQYTEDGFLDFLRPTSQALAKMLHGSHGSHWQITSEVREAIYSCWVQIARVAKASRRSRLELGELVQSFVDKVGSDMAEAEEADDIASMAKAIADLVCQAGDALRPEQVVGVCELAVAEISKSFQRDEALQDQHEEDEGDAEDAVNEDECRAELLSIVTACMKSDADTFVSHAWPALHALLQQWFTQGPPGIRLGLRLVCEVCRLGEKAVPLWPSFMDQVLDALGAGDLDAVRSAAAAVNLAARSPAFAALARRAFGSFQSFTRSRRKDKASKAGDSVVAAFTQLCLQHPNSCPDIERSWAACFAELPLKVDLDECRRLNACIFAQVQSGAVQGRTAARAVGYLCDVCGNKALFDEELKVALADALRQMPEQTLQELLALLSDRQKRKLTALKSRA</sequence>
<dbReference type="SUPFAM" id="SSF48371">
    <property type="entry name" value="ARM repeat"/>
    <property type="match status" value="2"/>
</dbReference>
<accession>A0AA36NMD0</accession>
<evidence type="ECO:0000256" key="5">
    <source>
        <dbReference type="ARBA" id="ARBA00022927"/>
    </source>
</evidence>
<evidence type="ECO:0000259" key="7">
    <source>
        <dbReference type="SMART" id="SM01349"/>
    </source>
</evidence>
<dbReference type="Proteomes" id="UP001178507">
    <property type="component" value="Unassembled WGS sequence"/>
</dbReference>
<evidence type="ECO:0000313" key="8">
    <source>
        <dbReference type="EMBL" id="CAJ1409208.1"/>
    </source>
</evidence>
<dbReference type="GO" id="GO:0005737">
    <property type="term" value="C:cytoplasm"/>
    <property type="evidence" value="ECO:0007669"/>
    <property type="project" value="UniProtKB-SubCell"/>
</dbReference>
<dbReference type="Pfam" id="PF13513">
    <property type="entry name" value="HEAT_EZ"/>
    <property type="match status" value="1"/>
</dbReference>
<feature type="region of interest" description="Disordered" evidence="6">
    <location>
        <begin position="744"/>
        <end position="763"/>
    </location>
</feature>
<evidence type="ECO:0000256" key="3">
    <source>
        <dbReference type="ARBA" id="ARBA00022490"/>
    </source>
</evidence>
<proteinExistence type="predicted"/>
<evidence type="ECO:0000256" key="1">
    <source>
        <dbReference type="ARBA" id="ARBA00004496"/>
    </source>
</evidence>
<feature type="domain" description="TOG" evidence="7">
    <location>
        <begin position="307"/>
        <end position="578"/>
    </location>
</feature>
<dbReference type="InterPro" id="IPR034085">
    <property type="entry name" value="TOG"/>
</dbReference>
<keyword evidence="4" id="KW-0677">Repeat</keyword>
<dbReference type="InterPro" id="IPR040122">
    <property type="entry name" value="Importin_beta"/>
</dbReference>
<keyword evidence="9" id="KW-1185">Reference proteome</keyword>
<dbReference type="InterPro" id="IPR011989">
    <property type="entry name" value="ARM-like"/>
</dbReference>
<dbReference type="SMART" id="SM01349">
    <property type="entry name" value="TOG"/>
    <property type="match status" value="1"/>
</dbReference>
<evidence type="ECO:0000313" key="9">
    <source>
        <dbReference type="Proteomes" id="UP001178507"/>
    </source>
</evidence>
<name>A0AA36NMD0_9DINO</name>
<gene>
    <name evidence="8" type="ORF">EVOR1521_LOCUS30375</name>
</gene>
<dbReference type="AlphaFoldDB" id="A0AA36NMD0"/>
<evidence type="ECO:0000256" key="2">
    <source>
        <dbReference type="ARBA" id="ARBA00022448"/>
    </source>
</evidence>
<protein>
    <recommendedName>
        <fullName evidence="7">TOG domain-containing protein</fullName>
    </recommendedName>
</protein>
<keyword evidence="3" id="KW-0963">Cytoplasm</keyword>
<dbReference type="GO" id="GO:0006606">
    <property type="term" value="P:protein import into nucleus"/>
    <property type="evidence" value="ECO:0007669"/>
    <property type="project" value="InterPro"/>
</dbReference>
<evidence type="ECO:0000256" key="4">
    <source>
        <dbReference type="ARBA" id="ARBA00022737"/>
    </source>
</evidence>
<feature type="compositionally biased region" description="Acidic residues" evidence="6">
    <location>
        <begin position="751"/>
        <end position="763"/>
    </location>
</feature>
<evidence type="ECO:0000256" key="6">
    <source>
        <dbReference type="SAM" id="MobiDB-lite"/>
    </source>
</evidence>